<evidence type="ECO:0000313" key="3">
    <source>
        <dbReference type="EMBL" id="KAH7428578.1"/>
    </source>
</evidence>
<dbReference type="Proteomes" id="UP000825935">
    <property type="component" value="Chromosome 9"/>
</dbReference>
<organism evidence="3 4">
    <name type="scientific">Ceratopteris richardii</name>
    <name type="common">Triangle waterfern</name>
    <dbReference type="NCBI Taxonomy" id="49495"/>
    <lineage>
        <taxon>Eukaryota</taxon>
        <taxon>Viridiplantae</taxon>
        <taxon>Streptophyta</taxon>
        <taxon>Embryophyta</taxon>
        <taxon>Tracheophyta</taxon>
        <taxon>Polypodiopsida</taxon>
        <taxon>Polypodiidae</taxon>
        <taxon>Polypodiales</taxon>
        <taxon>Pteridineae</taxon>
        <taxon>Pteridaceae</taxon>
        <taxon>Parkerioideae</taxon>
        <taxon>Ceratopteris</taxon>
    </lineage>
</organism>
<proteinExistence type="predicted"/>
<keyword evidence="4" id="KW-1185">Reference proteome</keyword>
<dbReference type="InterPro" id="IPR012340">
    <property type="entry name" value="NA-bd_OB-fold"/>
</dbReference>
<dbReference type="SUPFAM" id="SSF50249">
    <property type="entry name" value="Nucleic acid-binding proteins"/>
    <property type="match status" value="2"/>
</dbReference>
<dbReference type="AlphaFoldDB" id="A0A8T2U1P4"/>
<dbReference type="EMBL" id="CM035414">
    <property type="protein sequence ID" value="KAH7428578.1"/>
    <property type="molecule type" value="Genomic_DNA"/>
</dbReference>
<dbReference type="PROSITE" id="PS50126">
    <property type="entry name" value="S1"/>
    <property type="match status" value="1"/>
</dbReference>
<evidence type="ECO:0000256" key="1">
    <source>
        <dbReference type="SAM" id="MobiDB-lite"/>
    </source>
</evidence>
<dbReference type="CDD" id="cd04465">
    <property type="entry name" value="S1_RPS1_repeat_ec2_hs2"/>
    <property type="match status" value="1"/>
</dbReference>
<dbReference type="OrthoDB" id="1918363at2759"/>
<dbReference type="InterPro" id="IPR003029">
    <property type="entry name" value="S1_domain"/>
</dbReference>
<evidence type="ECO:0000259" key="2">
    <source>
        <dbReference type="PROSITE" id="PS50126"/>
    </source>
</evidence>
<protein>
    <recommendedName>
        <fullName evidence="2">S1 motif domain-containing protein</fullName>
    </recommendedName>
</protein>
<gene>
    <name evidence="3" type="ORF">KP509_09G007500</name>
</gene>
<feature type="region of interest" description="Disordered" evidence="1">
    <location>
        <begin position="248"/>
        <end position="285"/>
    </location>
</feature>
<comment type="caution">
    <text evidence="3">The sequence shown here is derived from an EMBL/GenBank/DDBJ whole genome shotgun (WGS) entry which is preliminary data.</text>
</comment>
<dbReference type="GO" id="GO:0003676">
    <property type="term" value="F:nucleic acid binding"/>
    <property type="evidence" value="ECO:0007669"/>
    <property type="project" value="InterPro"/>
</dbReference>
<accession>A0A8T2U1P4</accession>
<feature type="domain" description="S1 motif" evidence="2">
    <location>
        <begin position="586"/>
        <end position="654"/>
    </location>
</feature>
<reference evidence="3" key="1">
    <citation type="submission" date="2021-08" db="EMBL/GenBank/DDBJ databases">
        <title>WGS assembly of Ceratopteris richardii.</title>
        <authorList>
            <person name="Marchant D.B."/>
            <person name="Chen G."/>
            <person name="Jenkins J."/>
            <person name="Shu S."/>
            <person name="Leebens-Mack J."/>
            <person name="Grimwood J."/>
            <person name="Schmutz J."/>
            <person name="Soltis P."/>
            <person name="Soltis D."/>
            <person name="Chen Z.-H."/>
        </authorList>
    </citation>
    <scope>NUCLEOTIDE SEQUENCE</scope>
    <source>
        <strain evidence="3">Whitten #5841</strain>
        <tissue evidence="3">Leaf</tissue>
    </source>
</reference>
<dbReference type="Gene3D" id="2.40.50.140">
    <property type="entry name" value="Nucleic acid-binding proteins"/>
    <property type="match status" value="2"/>
</dbReference>
<name>A0A8T2U1P4_CERRI</name>
<feature type="region of interest" description="Disordered" evidence="1">
    <location>
        <begin position="190"/>
        <end position="211"/>
    </location>
</feature>
<sequence>MSTMTTNSIAGCLRLSCASEPYEESLGRMCRFQCRRARSSCTTSVFFQESLRSAMVTIRYRNDSSIVPVMSFESIHDSVETHVDAGIKLSNIDSNPDILDIQYRENNRAAPPIVPLYPSSDGDNGATEFDFEIYAFNSMENYEPPPQHPAPFSYPFEDYYGEAVGVDYISKEERPASSLLRFLNTLNENEKEKNGDNANEPAFPSSVSNLDKTDKGKAHKIYKVIDGWNVQQTMDDGSPIKLSSRLETNASRGTFSPSTSITDVSGEQPSVLPSISHDINSVDGQRSNDQRDFIDDSLHTASPRVIPTTETRDSDVSPFSAPVLARNPYAGLNESRKAALLDITSKDGDEQMKVIESYQAGNDQQSKCIASTMQGKEFSSPINIPVSAFSQHVKKVSKENLTNRGSVLTSNESDIREDIDTSDKSVDHILESPSVDTRRKIFSSAQALRSSTRASSISQFYIPQEGDLVVGAVTFINDQKVDLEIGAELCALMPLKDLHSLFQHGDSTLIEISGENCLNVPLGESFIMKEDDIVDHVFCNSKIDVGTVILAEVIGKTIIDGRAILSCKSYAQKLAWHRINQLMQLGETIQIKITQWNQGGLLGYFEGVRAFIPISELLKRLESFAFLRDYVGRTLTVAVVKADKQRSNIIASEVQAWEKENGLLLRDKEQVFRDADEMGRRFIEGLSEKERKLFSVRASGSTYNYTVPDIANLAWLYNQDTTP</sequence>
<dbReference type="SMART" id="SM00316">
    <property type="entry name" value="S1"/>
    <property type="match status" value="2"/>
</dbReference>
<evidence type="ECO:0000313" key="4">
    <source>
        <dbReference type="Proteomes" id="UP000825935"/>
    </source>
</evidence>